<evidence type="ECO:0000259" key="6">
    <source>
        <dbReference type="Pfam" id="PF04932"/>
    </source>
</evidence>
<dbReference type="InterPro" id="IPR051533">
    <property type="entry name" value="WaaL-like"/>
</dbReference>
<dbReference type="KEGG" id="oho:Oweho_3385"/>
<keyword evidence="4 5" id="KW-0472">Membrane</keyword>
<reference evidence="7 8" key="1">
    <citation type="journal article" date="2012" name="Stand. Genomic Sci.">
        <title>Genome sequence of the orange-pigmented seawater bacterium Owenweeksia hongkongensis type strain (UST20020801(T)).</title>
        <authorList>
            <person name="Riedel T."/>
            <person name="Held B."/>
            <person name="Nolan M."/>
            <person name="Lucas S."/>
            <person name="Lapidus A."/>
            <person name="Tice H."/>
            <person name="Del Rio T.G."/>
            <person name="Cheng J.F."/>
            <person name="Han C."/>
            <person name="Tapia R."/>
            <person name="Goodwin L.A."/>
            <person name="Pitluck S."/>
            <person name="Liolios K."/>
            <person name="Mavromatis K."/>
            <person name="Pagani I."/>
            <person name="Ivanova N."/>
            <person name="Mikhailova N."/>
            <person name="Pati A."/>
            <person name="Chen A."/>
            <person name="Palaniappan K."/>
            <person name="Rohde M."/>
            <person name="Tindall B.J."/>
            <person name="Detter J.C."/>
            <person name="Goker M."/>
            <person name="Woyke T."/>
            <person name="Bristow J."/>
            <person name="Eisen J.A."/>
            <person name="Markowitz V."/>
            <person name="Hugenholtz P."/>
            <person name="Klenk H.P."/>
            <person name="Kyrpides N.C."/>
        </authorList>
    </citation>
    <scope>NUCLEOTIDE SEQUENCE</scope>
    <source>
        <strain evidence="8">DSM 17368 / JCM 12287 / NRRL B-23963</strain>
    </source>
</reference>
<keyword evidence="3 5" id="KW-1133">Transmembrane helix</keyword>
<feature type="transmembrane region" description="Helical" evidence="5">
    <location>
        <begin position="140"/>
        <end position="164"/>
    </location>
</feature>
<evidence type="ECO:0000256" key="5">
    <source>
        <dbReference type="SAM" id="Phobius"/>
    </source>
</evidence>
<feature type="transmembrane region" description="Helical" evidence="5">
    <location>
        <begin position="14"/>
        <end position="31"/>
    </location>
</feature>
<evidence type="ECO:0000256" key="4">
    <source>
        <dbReference type="ARBA" id="ARBA00023136"/>
    </source>
</evidence>
<feature type="transmembrane region" description="Helical" evidence="5">
    <location>
        <begin position="450"/>
        <end position="468"/>
    </location>
</feature>
<dbReference type="eggNOG" id="COG3307">
    <property type="taxonomic scope" value="Bacteria"/>
</dbReference>
<evidence type="ECO:0000256" key="1">
    <source>
        <dbReference type="ARBA" id="ARBA00004141"/>
    </source>
</evidence>
<feature type="transmembrane region" description="Helical" evidence="5">
    <location>
        <begin position="37"/>
        <end position="56"/>
    </location>
</feature>
<feature type="transmembrane region" description="Helical" evidence="5">
    <location>
        <begin position="396"/>
        <end position="414"/>
    </location>
</feature>
<organism evidence="7 8">
    <name type="scientific">Owenweeksia hongkongensis (strain DSM 17368 / CIP 108786 / JCM 12287 / NRRL B-23963 / UST20020801)</name>
    <dbReference type="NCBI Taxonomy" id="926562"/>
    <lineage>
        <taxon>Bacteria</taxon>
        <taxon>Pseudomonadati</taxon>
        <taxon>Bacteroidota</taxon>
        <taxon>Flavobacteriia</taxon>
        <taxon>Flavobacteriales</taxon>
        <taxon>Owenweeksiaceae</taxon>
        <taxon>Owenweeksia</taxon>
    </lineage>
</organism>
<gene>
    <name evidence="7" type="ordered locus">Oweho_3385</name>
</gene>
<dbReference type="GO" id="GO:0016020">
    <property type="term" value="C:membrane"/>
    <property type="evidence" value="ECO:0007669"/>
    <property type="project" value="UniProtKB-SubCell"/>
</dbReference>
<accession>G8R5L9</accession>
<feature type="transmembrane region" description="Helical" evidence="5">
    <location>
        <begin position="426"/>
        <end position="444"/>
    </location>
</feature>
<evidence type="ECO:0000313" key="8">
    <source>
        <dbReference type="Proteomes" id="UP000005631"/>
    </source>
</evidence>
<comment type="subcellular location">
    <subcellularLocation>
        <location evidence="1">Membrane</location>
        <topology evidence="1">Multi-pass membrane protein</topology>
    </subcellularLocation>
</comment>
<dbReference type="PANTHER" id="PTHR37422">
    <property type="entry name" value="TEICHURONIC ACID BIOSYNTHESIS PROTEIN TUAE"/>
    <property type="match status" value="1"/>
</dbReference>
<name>G8R5L9_OWEHD</name>
<feature type="transmembrane region" description="Helical" evidence="5">
    <location>
        <begin position="225"/>
        <end position="247"/>
    </location>
</feature>
<dbReference type="Pfam" id="PF04932">
    <property type="entry name" value="Wzy_C"/>
    <property type="match status" value="1"/>
</dbReference>
<dbReference type="RefSeq" id="WP_014203682.1">
    <property type="nucleotide sequence ID" value="NC_016599.1"/>
</dbReference>
<dbReference type="EMBL" id="CP003156">
    <property type="protein sequence ID" value="AEV34335.1"/>
    <property type="molecule type" value="Genomic_DNA"/>
</dbReference>
<dbReference type="InterPro" id="IPR007016">
    <property type="entry name" value="O-antigen_ligase-rel_domated"/>
</dbReference>
<feature type="transmembrane region" description="Helical" evidence="5">
    <location>
        <begin position="87"/>
        <end position="105"/>
    </location>
</feature>
<evidence type="ECO:0000313" key="7">
    <source>
        <dbReference type="EMBL" id="AEV34335.1"/>
    </source>
</evidence>
<feature type="transmembrane region" description="Helical" evidence="5">
    <location>
        <begin position="171"/>
        <end position="190"/>
    </location>
</feature>
<dbReference type="AlphaFoldDB" id="G8R5L9"/>
<dbReference type="HOGENOM" id="CLU_042012_0_0_10"/>
<dbReference type="Proteomes" id="UP000005631">
    <property type="component" value="Chromosome"/>
</dbReference>
<protein>
    <recommendedName>
        <fullName evidence="6">O-antigen ligase-related domain-containing protein</fullName>
    </recommendedName>
</protein>
<feature type="transmembrane region" description="Helical" evidence="5">
    <location>
        <begin position="254"/>
        <end position="271"/>
    </location>
</feature>
<keyword evidence="8" id="KW-1185">Reference proteome</keyword>
<feature type="transmembrane region" description="Helical" evidence="5">
    <location>
        <begin position="117"/>
        <end position="134"/>
    </location>
</feature>
<feature type="domain" description="O-antigen ligase-related" evidence="6">
    <location>
        <begin position="262"/>
        <end position="403"/>
    </location>
</feature>
<sequence>MKDASLPVKLASPIFKYLLAALFVTVVFLSFLLKGSIILYIVLATPVIALFLFILFQNPKFGIYSSLFISFLIPTFTKFVYDLPYGLAIETILILTYIVLFLKHFKEINLTPAKNIVVALMFIWMAYIVLQLANPEAKSVIAWAYAMRGIALFQLLLIPLVFILLKTKRDLTQFIVFYFALSIIGFIWAAKQHQLGLTEAESQYLYNSGAAKTHLLFGKLRVFSIYFDAGTFGAVAGQVCIISALLILGPFKKLYKYIFLIIALFAFYGMMVSGTRGALAIPAVGTIVYVILIKNIRYIIVGLTILIFGFVFLKFTTIGHSSYDIRRLRSALDPKDASLNVRLENREKLTEYLKGKPFGGGVGSVGAIGLQFSPNTWLANFPPDGLYTRIRAETGIVGYCIYLFIWLLILYKGFRICWNLKNPTYKSLATAFLASYAGVLVSNYGNEVMTQYPINYATFITLAFIFIIKKWDDQAQHLHQAADSSTEKKSLPSAY</sequence>
<evidence type="ECO:0000256" key="3">
    <source>
        <dbReference type="ARBA" id="ARBA00022989"/>
    </source>
</evidence>
<keyword evidence="2 5" id="KW-0812">Transmembrane</keyword>
<dbReference type="PANTHER" id="PTHR37422:SF13">
    <property type="entry name" value="LIPOPOLYSACCHARIDE BIOSYNTHESIS PROTEIN PA4999-RELATED"/>
    <property type="match status" value="1"/>
</dbReference>
<feature type="transmembrane region" description="Helical" evidence="5">
    <location>
        <begin position="298"/>
        <end position="318"/>
    </location>
</feature>
<dbReference type="STRING" id="926562.Oweho_3385"/>
<proteinExistence type="predicted"/>
<evidence type="ECO:0000256" key="2">
    <source>
        <dbReference type="ARBA" id="ARBA00022692"/>
    </source>
</evidence>
<dbReference type="OrthoDB" id="783093at2"/>